<dbReference type="PANTHER" id="PTHR30273:SF2">
    <property type="entry name" value="PROTEIN FECR"/>
    <property type="match status" value="1"/>
</dbReference>
<dbReference type="Pfam" id="PF16220">
    <property type="entry name" value="DUF4880"/>
    <property type="match status" value="1"/>
</dbReference>
<dbReference type="Pfam" id="PF04773">
    <property type="entry name" value="FecR"/>
    <property type="match status" value="1"/>
</dbReference>
<evidence type="ECO:0000313" key="4">
    <source>
        <dbReference type="EMBL" id="RDI17749.1"/>
    </source>
</evidence>
<evidence type="ECO:0000259" key="2">
    <source>
        <dbReference type="Pfam" id="PF04773"/>
    </source>
</evidence>
<feature type="transmembrane region" description="Helical" evidence="1">
    <location>
        <begin position="91"/>
        <end position="110"/>
    </location>
</feature>
<feature type="domain" description="FecR N-terminal" evidence="3">
    <location>
        <begin position="12"/>
        <end position="56"/>
    </location>
</feature>
<keyword evidence="1" id="KW-0472">Membrane</keyword>
<dbReference type="InterPro" id="IPR012373">
    <property type="entry name" value="Ferrdict_sens_TM"/>
</dbReference>
<dbReference type="AlphaFoldDB" id="A0A370F3V2"/>
<keyword evidence="5" id="KW-1185">Reference proteome</keyword>
<dbReference type="Proteomes" id="UP000255265">
    <property type="component" value="Unassembled WGS sequence"/>
</dbReference>
<organism evidence="4 5">
    <name type="scientific">Pseudacidovorax intermedius</name>
    <dbReference type="NCBI Taxonomy" id="433924"/>
    <lineage>
        <taxon>Bacteria</taxon>
        <taxon>Pseudomonadati</taxon>
        <taxon>Pseudomonadota</taxon>
        <taxon>Betaproteobacteria</taxon>
        <taxon>Burkholderiales</taxon>
        <taxon>Comamonadaceae</taxon>
        <taxon>Pseudacidovorax</taxon>
    </lineage>
</organism>
<dbReference type="InterPro" id="IPR032623">
    <property type="entry name" value="FecR_N"/>
</dbReference>
<gene>
    <name evidence="4" type="ORF">DFR41_11676</name>
</gene>
<evidence type="ECO:0000313" key="5">
    <source>
        <dbReference type="Proteomes" id="UP000255265"/>
    </source>
</evidence>
<dbReference type="GO" id="GO:0016989">
    <property type="term" value="F:sigma factor antagonist activity"/>
    <property type="evidence" value="ECO:0007669"/>
    <property type="project" value="TreeGrafter"/>
</dbReference>
<proteinExistence type="predicted"/>
<dbReference type="PIRSF" id="PIRSF018266">
    <property type="entry name" value="FecR"/>
    <property type="match status" value="1"/>
</dbReference>
<keyword evidence="1" id="KW-1133">Transmembrane helix</keyword>
<evidence type="ECO:0000256" key="1">
    <source>
        <dbReference type="SAM" id="Phobius"/>
    </source>
</evidence>
<dbReference type="EMBL" id="QQAV01000016">
    <property type="protein sequence ID" value="RDI17749.1"/>
    <property type="molecule type" value="Genomic_DNA"/>
</dbReference>
<keyword evidence="1" id="KW-0812">Transmembrane</keyword>
<sequence>MRAPSADGSAQEQAADWLVALTATDPHERERARIAFEAWKAADPRHAAAAAPMERLLGGMQSLRHGHAAGARAALRAGEAAAGRGTRRRRALATGIMGVLLAALVAAPLWRSEWPQSLAADLRTAPGEWRTQRLPDGSLLTLAGGSAVDLHFDRGRRQVRLLRGDVLVDVAPDAARPFEVRTRDGEIRALGTRFVVRREAEATRLAMIESVTAVRPGQALARPLEEAVRVHAGEQVRIRPDAVQRLPGIEPAALARAWSRREWAVVDMPLTQVLEELGRHRAGRLGYDASALAALRVSAVLPLEDTDRALALLQASFPQLKVHRVTAWWVQVGTAD</sequence>
<protein>
    <submittedName>
        <fullName evidence="4">FecR family protein</fullName>
    </submittedName>
</protein>
<dbReference type="RefSeq" id="WP_114804838.1">
    <property type="nucleotide sequence ID" value="NZ_QQAV01000016.1"/>
</dbReference>
<dbReference type="PANTHER" id="PTHR30273">
    <property type="entry name" value="PERIPLASMIC SIGNAL SENSOR AND SIGMA FACTOR ACTIVATOR FECR-RELATED"/>
    <property type="match status" value="1"/>
</dbReference>
<feature type="domain" description="FecR protein" evidence="2">
    <location>
        <begin position="121"/>
        <end position="209"/>
    </location>
</feature>
<dbReference type="OrthoDB" id="1100567at2"/>
<dbReference type="Gene3D" id="2.60.120.1440">
    <property type="match status" value="1"/>
</dbReference>
<name>A0A370F3V2_9BURK</name>
<comment type="caution">
    <text evidence="4">The sequence shown here is derived from an EMBL/GenBank/DDBJ whole genome shotgun (WGS) entry which is preliminary data.</text>
</comment>
<reference evidence="4 5" key="1">
    <citation type="submission" date="2018-07" db="EMBL/GenBank/DDBJ databases">
        <title>Genomic Encyclopedia of Type Strains, Phase IV (KMG-IV): sequencing the most valuable type-strain genomes for metagenomic binning, comparative biology and taxonomic classification.</title>
        <authorList>
            <person name="Goeker M."/>
        </authorList>
    </citation>
    <scope>NUCLEOTIDE SEQUENCE [LARGE SCALE GENOMIC DNA]</scope>
    <source>
        <strain evidence="4 5">DSM 21352</strain>
    </source>
</reference>
<evidence type="ECO:0000259" key="3">
    <source>
        <dbReference type="Pfam" id="PF16220"/>
    </source>
</evidence>
<dbReference type="InterPro" id="IPR006860">
    <property type="entry name" value="FecR"/>
</dbReference>
<accession>A0A370F3V2</accession>